<dbReference type="SUPFAM" id="SSF55729">
    <property type="entry name" value="Acyl-CoA N-acyltransferases (Nat)"/>
    <property type="match status" value="1"/>
</dbReference>
<dbReference type="RefSeq" id="WP_343795107.1">
    <property type="nucleotide sequence ID" value="NZ_BAAAGF010000001.1"/>
</dbReference>
<dbReference type="Proteomes" id="UP001500736">
    <property type="component" value="Unassembled WGS sequence"/>
</dbReference>
<protein>
    <submittedName>
        <fullName evidence="2">GNAT family N-acetyltransferase</fullName>
    </submittedName>
</protein>
<proteinExistence type="predicted"/>
<keyword evidence="3" id="KW-1185">Reference proteome</keyword>
<organism evidence="2 3">
    <name type="scientific">Gaetbulibacter jejuensis</name>
    <dbReference type="NCBI Taxonomy" id="584607"/>
    <lineage>
        <taxon>Bacteria</taxon>
        <taxon>Pseudomonadati</taxon>
        <taxon>Bacteroidota</taxon>
        <taxon>Flavobacteriia</taxon>
        <taxon>Flavobacteriales</taxon>
        <taxon>Flavobacteriaceae</taxon>
        <taxon>Gaetbulibacter</taxon>
    </lineage>
</organism>
<accession>A0ABN1JCI1</accession>
<dbReference type="PROSITE" id="PS51186">
    <property type="entry name" value="GNAT"/>
    <property type="match status" value="1"/>
</dbReference>
<comment type="caution">
    <text evidence="2">The sequence shown here is derived from an EMBL/GenBank/DDBJ whole genome shotgun (WGS) entry which is preliminary data.</text>
</comment>
<feature type="domain" description="N-acetyltransferase" evidence="1">
    <location>
        <begin position="8"/>
        <end position="169"/>
    </location>
</feature>
<dbReference type="InterPro" id="IPR000182">
    <property type="entry name" value="GNAT_dom"/>
</dbReference>
<dbReference type="InterPro" id="IPR016181">
    <property type="entry name" value="Acyl_CoA_acyltransferase"/>
</dbReference>
<evidence type="ECO:0000259" key="1">
    <source>
        <dbReference type="PROSITE" id="PS51186"/>
    </source>
</evidence>
<dbReference type="EMBL" id="BAAAGF010000001">
    <property type="protein sequence ID" value="GAA0735985.1"/>
    <property type="molecule type" value="Genomic_DNA"/>
</dbReference>
<dbReference type="Gene3D" id="3.40.630.30">
    <property type="match status" value="1"/>
</dbReference>
<evidence type="ECO:0000313" key="3">
    <source>
        <dbReference type="Proteomes" id="UP001500736"/>
    </source>
</evidence>
<gene>
    <name evidence="2" type="ORF">GCM10009431_01400</name>
</gene>
<dbReference type="Pfam" id="PF13302">
    <property type="entry name" value="Acetyltransf_3"/>
    <property type="match status" value="1"/>
</dbReference>
<dbReference type="InterPro" id="IPR051531">
    <property type="entry name" value="N-acetyltransferase"/>
</dbReference>
<sequence length="169" mass="19462">MFVETNRLQLSKITLEDAPFILELMNSPHWLKYIGDRNVRTVAQAEDYLKERTLKSYDTHGFGFYKIQLKDENLKSIGTCGLVKRDELEYVDIGFSLLPNYEGKGYGFEASSEIIKLAKDQFKLKKITAITLPTNANSIKLLEKLGLSYEKRVKPFEDDEELLLFAKTL</sequence>
<dbReference type="PANTHER" id="PTHR43792">
    <property type="entry name" value="GNAT FAMILY, PUTATIVE (AFU_ORTHOLOGUE AFUA_3G00765)-RELATED-RELATED"/>
    <property type="match status" value="1"/>
</dbReference>
<evidence type="ECO:0000313" key="2">
    <source>
        <dbReference type="EMBL" id="GAA0735985.1"/>
    </source>
</evidence>
<reference evidence="2 3" key="1">
    <citation type="journal article" date="2019" name="Int. J. Syst. Evol. Microbiol.">
        <title>The Global Catalogue of Microorganisms (GCM) 10K type strain sequencing project: providing services to taxonomists for standard genome sequencing and annotation.</title>
        <authorList>
            <consortium name="The Broad Institute Genomics Platform"/>
            <consortium name="The Broad Institute Genome Sequencing Center for Infectious Disease"/>
            <person name="Wu L."/>
            <person name="Ma J."/>
        </authorList>
    </citation>
    <scope>NUCLEOTIDE SEQUENCE [LARGE SCALE GENOMIC DNA]</scope>
    <source>
        <strain evidence="2 3">JCM 15976</strain>
    </source>
</reference>
<name>A0ABN1JCI1_9FLAO</name>
<dbReference type="PANTHER" id="PTHR43792:SF1">
    <property type="entry name" value="N-ACETYLTRANSFERASE DOMAIN-CONTAINING PROTEIN"/>
    <property type="match status" value="1"/>
</dbReference>